<dbReference type="AlphaFoldDB" id="A0A3S3BWI3"/>
<comment type="caution">
    <text evidence="1">The sequence shown here is derived from an EMBL/GenBank/DDBJ whole genome shotgun (WGS) entry which is preliminary data.</text>
</comment>
<dbReference type="EMBL" id="RKLP01000001">
    <property type="protein sequence ID" value="RVW10926.1"/>
    <property type="molecule type" value="Genomic_DNA"/>
</dbReference>
<dbReference type="Proteomes" id="UP000286208">
    <property type="component" value="Unassembled WGS sequence"/>
</dbReference>
<proteinExistence type="predicted"/>
<gene>
    <name evidence="1" type="ORF">EGT67_00130</name>
</gene>
<organism evidence="1 2">
    <name type="scientific">Prescottella agglutinans</name>
    <dbReference type="NCBI Taxonomy" id="1644129"/>
    <lineage>
        <taxon>Bacteria</taxon>
        <taxon>Bacillati</taxon>
        <taxon>Actinomycetota</taxon>
        <taxon>Actinomycetes</taxon>
        <taxon>Mycobacteriales</taxon>
        <taxon>Nocardiaceae</taxon>
        <taxon>Prescottella</taxon>
    </lineage>
</organism>
<dbReference type="InterPro" id="IPR011008">
    <property type="entry name" value="Dimeric_a/b-barrel"/>
</dbReference>
<sequence>MVSAALLVRVEAKRGKEQQVAEFLESALDLVRQEPDTVAWFALRFGPATFGIFDAFPDDTGRQAHLAGRVAEALMARADELLVTHPTITKVDVLASKLPA</sequence>
<keyword evidence="2" id="KW-1185">Reference proteome</keyword>
<dbReference type="Gene3D" id="3.30.70.100">
    <property type="match status" value="1"/>
</dbReference>
<protein>
    <submittedName>
        <fullName evidence="1">Antibiotic biosynthesis monooxygenase</fullName>
    </submittedName>
</protein>
<name>A0A3S3BWI3_9NOCA</name>
<dbReference type="OrthoDB" id="9804891at2"/>
<dbReference type="RefSeq" id="WP_127914033.1">
    <property type="nucleotide sequence ID" value="NZ_RKLP01000001.1"/>
</dbReference>
<evidence type="ECO:0000313" key="1">
    <source>
        <dbReference type="EMBL" id="RVW10926.1"/>
    </source>
</evidence>
<dbReference type="GO" id="GO:0004497">
    <property type="term" value="F:monooxygenase activity"/>
    <property type="evidence" value="ECO:0007669"/>
    <property type="project" value="UniProtKB-KW"/>
</dbReference>
<keyword evidence="1" id="KW-0503">Monooxygenase</keyword>
<accession>A0A3S3BWI3</accession>
<reference evidence="1 2" key="1">
    <citation type="submission" date="2018-11" db="EMBL/GenBank/DDBJ databases">
        <title>Rhodococcus spongicola sp. nov. and Rhodococcus xishaensis sp. nov. from marine sponges.</title>
        <authorList>
            <person name="Li L."/>
            <person name="Lin H.W."/>
        </authorList>
    </citation>
    <scope>NUCLEOTIDE SEQUENCE [LARGE SCALE GENOMIC DNA]</scope>
    <source>
        <strain evidence="1 2">CCTCC AB2014297</strain>
    </source>
</reference>
<dbReference type="SUPFAM" id="SSF54909">
    <property type="entry name" value="Dimeric alpha+beta barrel"/>
    <property type="match status" value="1"/>
</dbReference>
<evidence type="ECO:0000313" key="2">
    <source>
        <dbReference type="Proteomes" id="UP000286208"/>
    </source>
</evidence>
<keyword evidence="1" id="KW-0560">Oxidoreductase</keyword>